<reference evidence="7" key="1">
    <citation type="journal article" date="2014" name="Int. J. Syst. Evol. Microbiol.">
        <title>Complete genome sequence of Corynebacterium casei LMG S-19264T (=DSM 44701T), isolated from a smear-ripened cheese.</title>
        <authorList>
            <consortium name="US DOE Joint Genome Institute (JGI-PGF)"/>
            <person name="Walter F."/>
            <person name="Albersmeier A."/>
            <person name="Kalinowski J."/>
            <person name="Ruckert C."/>
        </authorList>
    </citation>
    <scope>NUCLEOTIDE SEQUENCE</scope>
    <source>
        <strain evidence="7">CGMCC 4.7403</strain>
    </source>
</reference>
<keyword evidence="3" id="KW-0547">Nucleotide-binding</keyword>
<evidence type="ECO:0000256" key="1">
    <source>
        <dbReference type="ARBA" id="ARBA00010165"/>
    </source>
</evidence>
<evidence type="ECO:0000256" key="5">
    <source>
        <dbReference type="ARBA" id="ARBA00022840"/>
    </source>
</evidence>
<name>A0A918ZS01_9ACTN</name>
<dbReference type="InterPro" id="IPR011009">
    <property type="entry name" value="Kinase-like_dom_sf"/>
</dbReference>
<protein>
    <submittedName>
        <fullName evidence="7">Aminoglycoside phosphotransferase</fullName>
    </submittedName>
</protein>
<dbReference type="RefSeq" id="WP_189788246.1">
    <property type="nucleotide sequence ID" value="NZ_BNAT01000066.1"/>
</dbReference>
<keyword evidence="2" id="KW-0808">Transferase</keyword>
<evidence type="ECO:0000259" key="6">
    <source>
        <dbReference type="Pfam" id="PF01636"/>
    </source>
</evidence>
<keyword evidence="4" id="KW-0418">Kinase</keyword>
<dbReference type="InterPro" id="IPR002575">
    <property type="entry name" value="Aminoglycoside_PTrfase"/>
</dbReference>
<dbReference type="GO" id="GO:0005524">
    <property type="term" value="F:ATP binding"/>
    <property type="evidence" value="ECO:0007669"/>
    <property type="project" value="UniProtKB-KW"/>
</dbReference>
<evidence type="ECO:0000256" key="2">
    <source>
        <dbReference type="ARBA" id="ARBA00022679"/>
    </source>
</evidence>
<keyword evidence="8" id="KW-1185">Reference proteome</keyword>
<reference evidence="7" key="2">
    <citation type="submission" date="2020-09" db="EMBL/GenBank/DDBJ databases">
        <authorList>
            <person name="Sun Q."/>
            <person name="Zhou Y."/>
        </authorList>
    </citation>
    <scope>NUCLEOTIDE SEQUENCE</scope>
    <source>
        <strain evidence="7">CGMCC 4.7403</strain>
    </source>
</reference>
<evidence type="ECO:0000313" key="7">
    <source>
        <dbReference type="EMBL" id="GHE67006.1"/>
    </source>
</evidence>
<dbReference type="PANTHER" id="PTHR34273">
    <property type="entry name" value="METHYLTHIORIBOSE KINASE"/>
    <property type="match status" value="1"/>
</dbReference>
<accession>A0A918ZS01</accession>
<comment type="similarity">
    <text evidence="1">Belongs to the methylthioribose kinase family.</text>
</comment>
<dbReference type="SUPFAM" id="SSF56112">
    <property type="entry name" value="Protein kinase-like (PK-like)"/>
    <property type="match status" value="1"/>
</dbReference>
<dbReference type="Proteomes" id="UP000603227">
    <property type="component" value="Unassembled WGS sequence"/>
</dbReference>
<evidence type="ECO:0000256" key="3">
    <source>
        <dbReference type="ARBA" id="ARBA00022741"/>
    </source>
</evidence>
<evidence type="ECO:0000313" key="8">
    <source>
        <dbReference type="Proteomes" id="UP000603227"/>
    </source>
</evidence>
<dbReference type="EMBL" id="BNAT01000066">
    <property type="protein sequence ID" value="GHE67006.1"/>
    <property type="molecule type" value="Genomic_DNA"/>
</dbReference>
<dbReference type="PANTHER" id="PTHR34273:SF2">
    <property type="entry name" value="METHYLTHIORIBOSE KINASE"/>
    <property type="match status" value="1"/>
</dbReference>
<dbReference type="AlphaFoldDB" id="A0A918ZS01"/>
<comment type="caution">
    <text evidence="7">The sequence shown here is derived from an EMBL/GenBank/DDBJ whole genome shotgun (WGS) entry which is preliminary data.</text>
</comment>
<sequence length="332" mass="36271">MTVQSTSAEQAMALTEHLVRRGLAAADSALTIRPLTGGVSNDVFAATGPGLDVVVKRALSQLRVAQSWTADTARLDTEGRALRLAGRLTPTSVPQVHDLSDGYLVIERAPHSWHTWRDDLFAGAVSLSVAERLGRVLGTWQRTTAQDPLLVAEFADLTVFRQLRVDPFHQAVRERHRDLAEPIDETVAVMADARTCLVHGDYTPKNVLADPAGGGVWVIDWEVAHVGDPTFDPAWAIGHLLLKTLNEPRYAASYAEAAQIFLRTLLTETHAVVSLDPAQLVRQTACVVLARVDGKSPAAYLDAETRDRARALGRDLLHHPPALVTDAWEYLK</sequence>
<evidence type="ECO:0000256" key="4">
    <source>
        <dbReference type="ARBA" id="ARBA00022777"/>
    </source>
</evidence>
<dbReference type="Pfam" id="PF01636">
    <property type="entry name" value="APH"/>
    <property type="match status" value="1"/>
</dbReference>
<proteinExistence type="inferred from homology"/>
<feature type="domain" description="Aminoglycoside phosphotransferase" evidence="6">
    <location>
        <begin position="31"/>
        <end position="259"/>
    </location>
</feature>
<keyword evidence="5" id="KW-0067">ATP-binding</keyword>
<dbReference type="Gene3D" id="3.30.200.20">
    <property type="entry name" value="Phosphorylase Kinase, domain 1"/>
    <property type="match status" value="1"/>
</dbReference>
<gene>
    <name evidence="7" type="ORF">GCM10017771_90700</name>
</gene>
<dbReference type="Gene3D" id="3.90.1200.10">
    <property type="match status" value="1"/>
</dbReference>
<organism evidence="7 8">
    <name type="scientific">Streptomyces capitiformicae</name>
    <dbReference type="NCBI Taxonomy" id="2014920"/>
    <lineage>
        <taxon>Bacteria</taxon>
        <taxon>Bacillati</taxon>
        <taxon>Actinomycetota</taxon>
        <taxon>Actinomycetes</taxon>
        <taxon>Kitasatosporales</taxon>
        <taxon>Streptomycetaceae</taxon>
        <taxon>Streptomyces</taxon>
    </lineage>
</organism>
<dbReference type="GO" id="GO:0016301">
    <property type="term" value="F:kinase activity"/>
    <property type="evidence" value="ECO:0007669"/>
    <property type="project" value="UniProtKB-KW"/>
</dbReference>